<dbReference type="Gene3D" id="3.40.50.720">
    <property type="entry name" value="NAD(P)-binding Rossmann-like Domain"/>
    <property type="match status" value="1"/>
</dbReference>
<dbReference type="SUPFAM" id="SSF48179">
    <property type="entry name" value="6-phosphogluconate dehydrogenase C-terminal domain-like"/>
    <property type="match status" value="1"/>
</dbReference>
<keyword evidence="8 12" id="KW-0311">Gluconate utilization</keyword>
<dbReference type="NCBIfam" id="NF006765">
    <property type="entry name" value="PRK09287.1"/>
    <property type="match status" value="1"/>
</dbReference>
<evidence type="ECO:0000259" key="13">
    <source>
        <dbReference type="SMART" id="SM01350"/>
    </source>
</evidence>
<comment type="similarity">
    <text evidence="3 11 12">Belongs to the 6-phosphogluconate dehydrogenase family.</text>
</comment>
<dbReference type="InterPro" id="IPR006183">
    <property type="entry name" value="Pgluconate_DH"/>
</dbReference>
<reference evidence="15" key="1">
    <citation type="journal article" date="2019" name="Int. J. Syst. Evol. Microbiol.">
        <title>The Global Catalogue of Microorganisms (GCM) 10K type strain sequencing project: providing services to taxonomists for standard genome sequencing and annotation.</title>
        <authorList>
            <consortium name="The Broad Institute Genomics Platform"/>
            <consortium name="The Broad Institute Genome Sequencing Center for Infectious Disease"/>
            <person name="Wu L."/>
            <person name="Ma J."/>
        </authorList>
    </citation>
    <scope>NUCLEOTIDE SEQUENCE [LARGE SCALE GENOMIC DNA]</scope>
    <source>
        <strain evidence="15">CECT 8289</strain>
    </source>
</reference>
<protein>
    <recommendedName>
        <fullName evidence="6 11">6-phosphogluconate dehydrogenase, decarboxylating</fullName>
        <ecNumber evidence="5 11">1.1.1.44</ecNumber>
    </recommendedName>
</protein>
<evidence type="ECO:0000256" key="6">
    <source>
        <dbReference type="ARBA" id="ARBA00018193"/>
    </source>
</evidence>
<dbReference type="InterPro" id="IPR036291">
    <property type="entry name" value="NAD(P)-bd_dom_sf"/>
</dbReference>
<dbReference type="SMART" id="SM01350">
    <property type="entry name" value="6PGD"/>
    <property type="match status" value="1"/>
</dbReference>
<organism evidence="14 15">
    <name type="scientific">Ferruginibacter yonginensis</name>
    <dbReference type="NCBI Taxonomy" id="1310416"/>
    <lineage>
        <taxon>Bacteria</taxon>
        <taxon>Pseudomonadati</taxon>
        <taxon>Bacteroidota</taxon>
        <taxon>Chitinophagia</taxon>
        <taxon>Chitinophagales</taxon>
        <taxon>Chitinophagaceae</taxon>
        <taxon>Ferruginibacter</taxon>
    </lineage>
</organism>
<dbReference type="Proteomes" id="UP001595907">
    <property type="component" value="Unassembled WGS sequence"/>
</dbReference>
<dbReference type="PIRSF" id="PIRSF000109">
    <property type="entry name" value="6PGD"/>
    <property type="match status" value="1"/>
</dbReference>
<name>A0ABV8QVF1_9BACT</name>
<dbReference type="InterPro" id="IPR008927">
    <property type="entry name" value="6-PGluconate_DH-like_C_sf"/>
</dbReference>
<dbReference type="InterPro" id="IPR006113">
    <property type="entry name" value="6PGDH_Gnd/GntZ"/>
</dbReference>
<dbReference type="EC" id="1.1.1.44" evidence="5 11"/>
<comment type="function">
    <text evidence="1 11">Catalyzes the oxidative decarboxylation of 6-phosphogluconate to ribulose 5-phosphate and CO(2), with concomitant reduction of NADP to NADPH.</text>
</comment>
<dbReference type="Gene3D" id="1.10.1040.10">
    <property type="entry name" value="N-(1-d-carboxylethyl)-l-norvaline Dehydrogenase, domain 2"/>
    <property type="match status" value="1"/>
</dbReference>
<proteinExistence type="inferred from homology"/>
<comment type="pathway">
    <text evidence="2 11 12">Carbohydrate degradation; pentose phosphate pathway; D-ribulose 5-phosphate from D-glucose 6-phosphate (oxidative stage): step 3/3.</text>
</comment>
<evidence type="ECO:0000256" key="12">
    <source>
        <dbReference type="RuleBase" id="RU000485"/>
    </source>
</evidence>
<evidence type="ECO:0000313" key="14">
    <source>
        <dbReference type="EMBL" id="MFC4263831.1"/>
    </source>
</evidence>
<dbReference type="GO" id="GO:0004616">
    <property type="term" value="F:phosphogluconate dehydrogenase (decarboxylating) activity"/>
    <property type="evidence" value="ECO:0007669"/>
    <property type="project" value="UniProtKB-EC"/>
</dbReference>
<dbReference type="RefSeq" id="WP_379710897.1">
    <property type="nucleotide sequence ID" value="NZ_JBHSCZ010000004.1"/>
</dbReference>
<dbReference type="NCBIfam" id="TIGR00873">
    <property type="entry name" value="gnd"/>
    <property type="match status" value="1"/>
</dbReference>
<dbReference type="PROSITE" id="PS00461">
    <property type="entry name" value="6PGD"/>
    <property type="match status" value="1"/>
</dbReference>
<evidence type="ECO:0000256" key="3">
    <source>
        <dbReference type="ARBA" id="ARBA00008419"/>
    </source>
</evidence>
<comment type="subunit">
    <text evidence="4 11">Homodimer.</text>
</comment>
<dbReference type="Gene3D" id="1.20.5.320">
    <property type="entry name" value="6-Phosphogluconate Dehydrogenase, domain 3"/>
    <property type="match status" value="1"/>
</dbReference>
<dbReference type="Pfam" id="PF03446">
    <property type="entry name" value="NAD_binding_2"/>
    <property type="match status" value="1"/>
</dbReference>
<keyword evidence="7 11" id="KW-0560">Oxidoreductase</keyword>
<keyword evidence="15" id="KW-1185">Reference proteome</keyword>
<accession>A0ABV8QVF1</accession>
<dbReference type="SUPFAM" id="SSF51735">
    <property type="entry name" value="NAD(P)-binding Rossmann-fold domains"/>
    <property type="match status" value="1"/>
</dbReference>
<evidence type="ECO:0000256" key="10">
    <source>
        <dbReference type="ARBA" id="ARBA00048640"/>
    </source>
</evidence>
<evidence type="ECO:0000256" key="4">
    <source>
        <dbReference type="ARBA" id="ARBA00011738"/>
    </source>
</evidence>
<evidence type="ECO:0000256" key="11">
    <source>
        <dbReference type="PIRNR" id="PIRNR000109"/>
    </source>
</evidence>
<feature type="domain" description="6-phosphogluconate dehydrogenase C-terminal" evidence="13">
    <location>
        <begin position="180"/>
        <end position="467"/>
    </location>
</feature>
<dbReference type="PROSITE" id="PS51257">
    <property type="entry name" value="PROKAR_LIPOPROTEIN"/>
    <property type="match status" value="1"/>
</dbReference>
<evidence type="ECO:0000313" key="15">
    <source>
        <dbReference type="Proteomes" id="UP001595907"/>
    </source>
</evidence>
<keyword evidence="11 12" id="KW-0521">NADP</keyword>
<dbReference type="PANTHER" id="PTHR11811">
    <property type="entry name" value="6-PHOSPHOGLUCONATE DEHYDROGENASE"/>
    <property type="match status" value="1"/>
</dbReference>
<evidence type="ECO:0000256" key="1">
    <source>
        <dbReference type="ARBA" id="ARBA00002526"/>
    </source>
</evidence>
<gene>
    <name evidence="14" type="primary">gndA</name>
    <name evidence="14" type="ORF">ACFOWM_13120</name>
</gene>
<dbReference type="InterPro" id="IPR006115">
    <property type="entry name" value="6PGDH_NADP-bd"/>
</dbReference>
<dbReference type="InterPro" id="IPR013328">
    <property type="entry name" value="6PGD_dom2"/>
</dbReference>
<comment type="catalytic activity">
    <reaction evidence="10 11 12">
        <text>6-phospho-D-gluconate + NADP(+) = D-ribulose 5-phosphate + CO2 + NADPH</text>
        <dbReference type="Rhea" id="RHEA:10116"/>
        <dbReference type="ChEBI" id="CHEBI:16526"/>
        <dbReference type="ChEBI" id="CHEBI:57783"/>
        <dbReference type="ChEBI" id="CHEBI:58121"/>
        <dbReference type="ChEBI" id="CHEBI:58349"/>
        <dbReference type="ChEBI" id="CHEBI:58759"/>
        <dbReference type="EC" id="1.1.1.44"/>
    </reaction>
</comment>
<evidence type="ECO:0000256" key="8">
    <source>
        <dbReference type="ARBA" id="ARBA00023064"/>
    </source>
</evidence>
<evidence type="ECO:0000256" key="5">
    <source>
        <dbReference type="ARBA" id="ARBA00013011"/>
    </source>
</evidence>
<comment type="caution">
    <text evidence="14">The sequence shown here is derived from an EMBL/GenBank/DDBJ whole genome shotgun (WGS) entry which is preliminary data.</text>
</comment>
<evidence type="ECO:0000256" key="2">
    <source>
        <dbReference type="ARBA" id="ARBA00004874"/>
    </source>
</evidence>
<sequence length="471" mass="51250">MQKSLYQYGMIGLGTMGCNLVLNMSDHGFSVAGYDKNTEQVNRLKSLTNNSNIGAFDNINQFVASLNTPRVIMLLVPAGKIVDAVIETLKPIISKDDVIVDCGNSYFADTQNRIDYLLKDGIHFVGLGVSGGETGARFGPSIMPGGDVKAYELLAPMLNAIAAKVNGTPCTAYMGKGAAGHYVKMVHNGIEYALMQMIAETYHVLKNICGLNNKAIHEVFSEWNKGKLQSFLIEITAAIFLQEDDLSEAMLIDKIADTAHQKGTGAWTSKDAMTIGSPTPSIDAAVAARTLSSMKNERVKAASILATTTNGSTANINIQQIEDALYAGFLITYAQGLALLQNASSTHAYDLNLKTIASIWRGGCIIRAAMLETIMQAYEQEPTLQNILVSNHISTEINKVLPSLRDTIVNAINFSIPTPSLTASLHYIDAYKSAWLPANLIQAQRDFFGAHTYERTDKEGTFHTKWHTNIQ</sequence>
<evidence type="ECO:0000256" key="7">
    <source>
        <dbReference type="ARBA" id="ARBA00023002"/>
    </source>
</evidence>
<evidence type="ECO:0000256" key="9">
    <source>
        <dbReference type="ARBA" id="ARBA00023126"/>
    </source>
</evidence>
<keyword evidence="9 11" id="KW-0570">Pentose shunt</keyword>
<dbReference type="PRINTS" id="PR00076">
    <property type="entry name" value="6PGDHDRGNASE"/>
</dbReference>
<dbReference type="InterPro" id="IPR006114">
    <property type="entry name" value="6PGDH_C"/>
</dbReference>
<dbReference type="EMBL" id="JBHSCZ010000004">
    <property type="protein sequence ID" value="MFC4263831.1"/>
    <property type="molecule type" value="Genomic_DNA"/>
</dbReference>
<dbReference type="Pfam" id="PF00393">
    <property type="entry name" value="6PGD"/>
    <property type="match status" value="1"/>
</dbReference>
<dbReference type="InterPro" id="IPR006184">
    <property type="entry name" value="6PGdom_BS"/>
</dbReference>